<evidence type="ECO:0000256" key="5">
    <source>
        <dbReference type="ARBA" id="ARBA00022692"/>
    </source>
</evidence>
<keyword evidence="7" id="KW-0965">Cell junction</keyword>
<gene>
    <name evidence="12" type="ORF">WN48_04732</name>
</gene>
<accession>A0A310SI89</accession>
<evidence type="ECO:0000256" key="7">
    <source>
        <dbReference type="ARBA" id="ARBA00022949"/>
    </source>
</evidence>
<keyword evidence="8" id="KW-1133">Transmembrane helix</keyword>
<evidence type="ECO:0000313" key="13">
    <source>
        <dbReference type="Proteomes" id="UP000250275"/>
    </source>
</evidence>
<dbReference type="AlphaFoldDB" id="A0A310SI89"/>
<reference evidence="12 13" key="1">
    <citation type="submission" date="2015-07" db="EMBL/GenBank/DDBJ databases">
        <title>The genome of Eufriesea mexicana.</title>
        <authorList>
            <person name="Pan H."/>
            <person name="Kapheim K."/>
        </authorList>
    </citation>
    <scope>NUCLEOTIDE SEQUENCE [LARGE SCALE GENOMIC DNA]</scope>
    <source>
        <strain evidence="12">0111107269</strain>
        <tissue evidence="12">Whole body</tissue>
    </source>
</reference>
<name>A0A310SI89_9HYME</name>
<evidence type="ECO:0000256" key="6">
    <source>
        <dbReference type="ARBA" id="ARBA00022868"/>
    </source>
</evidence>
<evidence type="ECO:0000256" key="4">
    <source>
        <dbReference type="ARBA" id="ARBA00022475"/>
    </source>
</evidence>
<dbReference type="Pfam" id="PF00876">
    <property type="entry name" value="Innexin"/>
    <property type="match status" value="1"/>
</dbReference>
<dbReference type="OrthoDB" id="5867527at2759"/>
<keyword evidence="10" id="KW-0472">Membrane</keyword>
<proteinExistence type="predicted"/>
<keyword evidence="9" id="KW-0406">Ion transport</keyword>
<evidence type="ECO:0000256" key="11">
    <source>
        <dbReference type="ARBA" id="ARBA00023303"/>
    </source>
</evidence>
<keyword evidence="11" id="KW-0407">Ion channel</keyword>
<keyword evidence="3" id="KW-0813">Transport</keyword>
<evidence type="ECO:0000256" key="2">
    <source>
        <dbReference type="ARBA" id="ARBA00004651"/>
    </source>
</evidence>
<sequence>MRSEPVGKCPSSLRLAGGSGRFMWEDFTPSAILFYTPRWLWKGWEGGKIHALMMDLDIGLCSEVEKKQKKKMLLDYLWENLRYHNWWAYRYYLCEVLALVNVIEDEYAVQKNEFGEQILCDIRKCNITPILGAYQDGVASNGVGVFWELSAALYQK</sequence>
<protein>
    <submittedName>
        <fullName evidence="12">Innexin shaking-B</fullName>
    </submittedName>
</protein>
<evidence type="ECO:0000256" key="3">
    <source>
        <dbReference type="ARBA" id="ARBA00022448"/>
    </source>
</evidence>
<comment type="subcellular location">
    <subcellularLocation>
        <location evidence="1">Cell junction</location>
        <location evidence="1">Gap junction</location>
    </subcellularLocation>
    <subcellularLocation>
        <location evidence="2">Cell membrane</location>
        <topology evidence="2">Multi-pass membrane protein</topology>
    </subcellularLocation>
</comment>
<evidence type="ECO:0000256" key="1">
    <source>
        <dbReference type="ARBA" id="ARBA00004610"/>
    </source>
</evidence>
<dbReference type="GO" id="GO:0005921">
    <property type="term" value="C:gap junction"/>
    <property type="evidence" value="ECO:0007669"/>
    <property type="project" value="UniProtKB-SubCell"/>
</dbReference>
<evidence type="ECO:0000256" key="8">
    <source>
        <dbReference type="ARBA" id="ARBA00022989"/>
    </source>
</evidence>
<keyword evidence="13" id="KW-1185">Reference proteome</keyword>
<keyword evidence="4" id="KW-1003">Cell membrane</keyword>
<keyword evidence="6" id="KW-0303">Gap junction</keyword>
<dbReference type="GO" id="GO:0005886">
    <property type="term" value="C:plasma membrane"/>
    <property type="evidence" value="ECO:0007669"/>
    <property type="project" value="UniProtKB-SubCell"/>
</dbReference>
<evidence type="ECO:0000256" key="10">
    <source>
        <dbReference type="ARBA" id="ARBA00023136"/>
    </source>
</evidence>
<keyword evidence="5" id="KW-0812">Transmembrane</keyword>
<dbReference type="GO" id="GO:0034220">
    <property type="term" value="P:monoatomic ion transmembrane transport"/>
    <property type="evidence" value="ECO:0007669"/>
    <property type="project" value="UniProtKB-KW"/>
</dbReference>
<evidence type="ECO:0000256" key="9">
    <source>
        <dbReference type="ARBA" id="ARBA00023065"/>
    </source>
</evidence>
<organism evidence="12 13">
    <name type="scientific">Eufriesea mexicana</name>
    <dbReference type="NCBI Taxonomy" id="516756"/>
    <lineage>
        <taxon>Eukaryota</taxon>
        <taxon>Metazoa</taxon>
        <taxon>Ecdysozoa</taxon>
        <taxon>Arthropoda</taxon>
        <taxon>Hexapoda</taxon>
        <taxon>Insecta</taxon>
        <taxon>Pterygota</taxon>
        <taxon>Neoptera</taxon>
        <taxon>Endopterygota</taxon>
        <taxon>Hymenoptera</taxon>
        <taxon>Apocrita</taxon>
        <taxon>Aculeata</taxon>
        <taxon>Apoidea</taxon>
        <taxon>Anthophila</taxon>
        <taxon>Apidae</taxon>
        <taxon>Eufriesea</taxon>
    </lineage>
</organism>
<dbReference type="EMBL" id="KQ762769">
    <property type="protein sequence ID" value="OAD55526.1"/>
    <property type="molecule type" value="Genomic_DNA"/>
</dbReference>
<dbReference type="Proteomes" id="UP000250275">
    <property type="component" value="Unassembled WGS sequence"/>
</dbReference>
<dbReference type="InterPro" id="IPR000990">
    <property type="entry name" value="Innexin"/>
</dbReference>
<evidence type="ECO:0000313" key="12">
    <source>
        <dbReference type="EMBL" id="OAD55526.1"/>
    </source>
</evidence>